<dbReference type="EMBL" id="ANHY01000017">
    <property type="protein sequence ID" value="EKV28115.1"/>
    <property type="molecule type" value="Genomic_DNA"/>
</dbReference>
<dbReference type="Proteomes" id="UP000009881">
    <property type="component" value="Unassembled WGS sequence"/>
</dbReference>
<comment type="caution">
    <text evidence="1">The sequence shown here is derived from an EMBL/GenBank/DDBJ whole genome shotgun (WGS) entry which is preliminary data.</text>
</comment>
<keyword evidence="2" id="KW-1185">Reference proteome</keyword>
<evidence type="ECO:0000313" key="2">
    <source>
        <dbReference type="Proteomes" id="UP000009881"/>
    </source>
</evidence>
<sequence>MPSVSCPWLKPLCRCPDKRPVARRSQPVHAVSAWQRLNFSTIPFFAQILSLRLRIACNCSKQGQVRPTREAVAACFMAGA</sequence>
<gene>
    <name evidence="1" type="ORF">C882_1116</name>
</gene>
<proteinExistence type="predicted"/>
<name>K9GQA0_9PROT</name>
<organism evidence="1 2">
    <name type="scientific">Caenispirillum salinarum AK4</name>
    <dbReference type="NCBI Taxonomy" id="1238182"/>
    <lineage>
        <taxon>Bacteria</taxon>
        <taxon>Pseudomonadati</taxon>
        <taxon>Pseudomonadota</taxon>
        <taxon>Alphaproteobacteria</taxon>
        <taxon>Rhodospirillales</taxon>
        <taxon>Novispirillaceae</taxon>
        <taxon>Caenispirillum</taxon>
    </lineage>
</organism>
<accession>K9GQA0</accession>
<reference evidence="1 2" key="1">
    <citation type="journal article" date="2013" name="Genome Announc.">
        <title>Draft Genome Sequence of an Alphaproteobacterium, Caenispirillum salinarum AK4(T), Isolated from a Solar Saltern.</title>
        <authorList>
            <person name="Khatri I."/>
            <person name="Singh A."/>
            <person name="Korpole S."/>
            <person name="Pinnaka A.K."/>
            <person name="Subramanian S."/>
        </authorList>
    </citation>
    <scope>NUCLEOTIDE SEQUENCE [LARGE SCALE GENOMIC DNA]</scope>
    <source>
        <strain evidence="1 2">AK4</strain>
    </source>
</reference>
<dbReference type="STRING" id="1238182.C882_1116"/>
<protein>
    <submittedName>
        <fullName evidence="1">Uncharacterized protein</fullName>
    </submittedName>
</protein>
<dbReference type="AlphaFoldDB" id="K9GQA0"/>
<evidence type="ECO:0000313" key="1">
    <source>
        <dbReference type="EMBL" id="EKV28115.1"/>
    </source>
</evidence>